<feature type="region of interest" description="Disordered" evidence="12">
    <location>
        <begin position="1328"/>
        <end position="1412"/>
    </location>
</feature>
<dbReference type="InterPro" id="IPR003594">
    <property type="entry name" value="HATPase_dom"/>
</dbReference>
<accession>A0A126X225</accession>
<feature type="domain" description="PAS" evidence="15">
    <location>
        <begin position="266"/>
        <end position="333"/>
    </location>
</feature>
<feature type="compositionally biased region" description="Low complexity" evidence="12">
    <location>
        <begin position="1273"/>
        <end position="1298"/>
    </location>
</feature>
<evidence type="ECO:0000256" key="11">
    <source>
        <dbReference type="PROSITE-ProRule" id="PRU00169"/>
    </source>
</evidence>
<feature type="compositionally biased region" description="Polar residues" evidence="12">
    <location>
        <begin position="925"/>
        <end position="934"/>
    </location>
</feature>
<feature type="region of interest" description="Disordered" evidence="12">
    <location>
        <begin position="921"/>
        <end position="988"/>
    </location>
</feature>
<name>A0A126X225_9CHLO</name>
<dbReference type="InterPro" id="IPR035965">
    <property type="entry name" value="PAS-like_dom_sf"/>
</dbReference>
<dbReference type="SMART" id="SM00086">
    <property type="entry name" value="PAC"/>
    <property type="match status" value="4"/>
</dbReference>
<dbReference type="InterPro" id="IPR004358">
    <property type="entry name" value="Sig_transdc_His_kin-like_C"/>
</dbReference>
<feature type="modified residue" description="4-aspartylphosphate" evidence="11">
    <location>
        <position position="1491"/>
    </location>
</feature>
<dbReference type="PRINTS" id="PR00344">
    <property type="entry name" value="BCTRLSENSOR"/>
</dbReference>
<dbReference type="EMBL" id="KU700702">
    <property type="protein sequence ID" value="AML78430.1"/>
    <property type="molecule type" value="mRNA"/>
</dbReference>
<dbReference type="NCBIfam" id="TIGR00229">
    <property type="entry name" value="sensory_box"/>
    <property type="match status" value="4"/>
</dbReference>
<dbReference type="Gene3D" id="3.30.565.10">
    <property type="entry name" value="Histidine kinase-like ATPase, C-terminal domain"/>
    <property type="match status" value="1"/>
</dbReference>
<evidence type="ECO:0000256" key="6">
    <source>
        <dbReference type="ARBA" id="ARBA00022679"/>
    </source>
</evidence>
<sequence>MAKVVGGGVTQSDELALRRNALDSLSEGIAITDALAPEHPVVFVNKAFLRLTGFKREEVVGQNCASLYSPESYAGPMEGLWAALREGNAHTLELGLCRRGVEPMWAEVSVNPIREEGRVANFLWVHKDASRRQEEDRLLQLRDRALNFMTEGILIIDRQGLVLYVNQGFAAATGYSTEEAVGQPWYFLLGDSQENVARDKVTSAIRGGVHCSVELVAARKDGSCMVVSLSITPVHNDSGEIENMVGVWVDVTARRNSVDAMRLCDRALASTSEAIVITDPNQKDNPIIYCNRGFERLTGYNKKEVLGRNCRFLQGPETDPANVSCLREALTQETPVVVELINYRKNGEKFWNQVSITPIMNRSGRGVANFVSVQQDVTERKASEAAFQLRDHALSNLSEGISISDPNLPENPIVYCNEAFCRITGYSRQEVVGRNCRFLQGPETDPAVVDKLRQAIREGREVTVELVNYKRNGEKFWNLLSMTPVYDSAGSLMSFIGVQSDISELIRRKEAEKELQEAKVAAETATEAKSMFLANMSHEIRTPLNGMIAVAQLLLSTNLSPEQRELAETILDSGDTLVTILGDILDFSKIDHNSMVLEATPVSLRTTIEATVEMVAADAVRRGIEIAYVVDDALLKQKVLGDAIRIRQVLANILSNAVKFTEKGEVVVEGHVEAAPDPELAAGRSMFHLSVRDTGIGISQESMAKLFQCFRQGHESMTRKYGGTGLGLAISRRLAELMGGTIWAESTPGAGSTFHFTMLLPWAPREDPPAATPAIKPSSKSAGASVRVTPEPSVSAPSVAGTISSVASDPGPDTAPVVRPPSHGATATPAFAAAANGITAPRVISEEVGWPVDAVGRPRTHLRPALVDAGRGRGHRASSAEAFAALTGGVGLRSGLTSPTGSITPVVSAASARRYAAMSRPVTGPFSSDGNRSSMDALGPLSKPEAHSAPHVIPFGDVTDARFHPGSPQGAAFGGSSPTDLPPGVLLGESVSAGSSTCLGEAMLGDNAVYMSGHGTPRTGSSTAVTASSSAASQEGASQSGSAEMSVGGSDEASSRRSSLEGGLAGDPYSPSRRHGSGHGWRQGLGDGTEWSGPSETECSVLRGRHAVIDIAHRATAEQVAQSCRMMGMIATLGPAMPRLDTYDFAIVGVEEAPAALRAGWKGRPVVALGKKDLIPMGLHPLVTVVARPVKHTRLTTALLRANALMRSMVQHVPLHSTSSGSGVTEMPPGGRWPARRSGSTSGYSNFRRTSLDNSVLERPGPAPRPAVQVPDSPAAASGSATAVAGPSADAGAPAAGEGADKGRARGRHSFWAFTIQEDAEETMANLTANGAEEQRRRSGESDRRGSTDSRRQSAEGWPEGGGSAAPGSRRNSGDLSGWPPSRPLSFEGSRLPTGDARRNSGDRPPIAPTPPSAILAATASALQTALEAEAAVAGLSPLRILIAEDNLVNQKVILKVMQKVLPESRPTVVNNGLEAVEALEREVYDIVCMDIHMPVMDGLEASRHVSERYPEGEGPRIIALSADTMQSLHERCKAVGIREIICKPFRVEDLQRMVRAHGQRRVRYPMPKAPPPAAALPPAPLLPSSA</sequence>
<reference evidence="17" key="1">
    <citation type="journal article" date="2016" name="Proc. Natl. Acad. Sci. U.S.A.">
        <title>Functional and topological diversity of LOV domain photoreceptors.</title>
        <authorList>
            <person name="Glantz S.T."/>
            <person name="Carpenter E.J."/>
            <person name="Melkonian M."/>
            <person name="Gardner K.H."/>
            <person name="Boyden E.S."/>
            <person name="Wong G.K."/>
            <person name="Chow B.Y."/>
        </authorList>
    </citation>
    <scope>NUCLEOTIDE SEQUENCE</scope>
    <source>
        <strain evidence="17">QYXY_2006974</strain>
    </source>
</reference>
<evidence type="ECO:0000259" key="14">
    <source>
        <dbReference type="PROSITE" id="PS50110"/>
    </source>
</evidence>
<feature type="domain" description="PAC" evidence="16">
    <location>
        <begin position="211"/>
        <end position="263"/>
    </location>
</feature>
<feature type="compositionally biased region" description="Basic and acidic residues" evidence="12">
    <location>
        <begin position="1333"/>
        <end position="1354"/>
    </location>
</feature>
<evidence type="ECO:0000256" key="9">
    <source>
        <dbReference type="ARBA" id="ARBA00022840"/>
    </source>
</evidence>
<dbReference type="PROSITE" id="PS50110">
    <property type="entry name" value="RESPONSE_REGULATORY"/>
    <property type="match status" value="1"/>
</dbReference>
<dbReference type="PROSITE" id="PS50112">
    <property type="entry name" value="PAS"/>
    <property type="match status" value="4"/>
</dbReference>
<feature type="domain" description="Response regulatory" evidence="14">
    <location>
        <begin position="1440"/>
        <end position="1559"/>
    </location>
</feature>
<feature type="compositionally biased region" description="Pro residues" evidence="12">
    <location>
        <begin position="1568"/>
        <end position="1587"/>
    </location>
</feature>
<feature type="domain" description="PAS" evidence="15">
    <location>
        <begin position="14"/>
        <end position="87"/>
    </location>
</feature>
<dbReference type="PROSITE" id="PS50109">
    <property type="entry name" value="HIS_KIN"/>
    <property type="match status" value="1"/>
</dbReference>
<evidence type="ECO:0000256" key="8">
    <source>
        <dbReference type="ARBA" id="ARBA00022777"/>
    </source>
</evidence>
<dbReference type="InterPro" id="IPR036097">
    <property type="entry name" value="HisK_dim/P_sf"/>
</dbReference>
<keyword evidence="10" id="KW-0902">Two-component regulatory system</keyword>
<keyword evidence="7" id="KW-0547">Nucleotide-binding</keyword>
<dbReference type="SMART" id="SM00448">
    <property type="entry name" value="REC"/>
    <property type="match status" value="1"/>
</dbReference>
<dbReference type="InterPro" id="IPR003661">
    <property type="entry name" value="HisK_dim/P_dom"/>
</dbReference>
<dbReference type="CDD" id="cd16922">
    <property type="entry name" value="HATPase_EvgS-ArcB-TorS-like"/>
    <property type="match status" value="1"/>
</dbReference>
<feature type="domain" description="PAS" evidence="15">
    <location>
        <begin position="144"/>
        <end position="208"/>
    </location>
</feature>
<dbReference type="Gene3D" id="1.10.287.130">
    <property type="match status" value="1"/>
</dbReference>
<dbReference type="Pfam" id="PF13426">
    <property type="entry name" value="PAS_9"/>
    <property type="match status" value="4"/>
</dbReference>
<dbReference type="FunFam" id="3.30.565.10:FF:000010">
    <property type="entry name" value="Sensor histidine kinase RcsC"/>
    <property type="match status" value="1"/>
</dbReference>
<keyword evidence="3" id="KW-0600">Photoreceptor protein</keyword>
<dbReference type="PANTHER" id="PTHR45339:SF1">
    <property type="entry name" value="HYBRID SIGNAL TRANSDUCTION HISTIDINE KINASE J"/>
    <property type="match status" value="1"/>
</dbReference>
<feature type="compositionally biased region" description="Low complexity" evidence="12">
    <location>
        <begin position="1021"/>
        <end position="1044"/>
    </location>
</feature>
<feature type="compositionally biased region" description="Polar residues" evidence="12">
    <location>
        <begin position="1238"/>
        <end position="1254"/>
    </location>
</feature>
<feature type="domain" description="PAC" evidence="16">
    <location>
        <begin position="334"/>
        <end position="389"/>
    </location>
</feature>
<dbReference type="InterPro" id="IPR011006">
    <property type="entry name" value="CheY-like_superfamily"/>
</dbReference>
<evidence type="ECO:0000256" key="12">
    <source>
        <dbReference type="SAM" id="MobiDB-lite"/>
    </source>
</evidence>
<dbReference type="Pfam" id="PF00072">
    <property type="entry name" value="Response_reg"/>
    <property type="match status" value="1"/>
</dbReference>
<dbReference type="CDD" id="cd17546">
    <property type="entry name" value="REC_hyHK_CKI1_RcsC-like"/>
    <property type="match status" value="1"/>
</dbReference>
<dbReference type="SUPFAM" id="SSF47384">
    <property type="entry name" value="Homodimeric domain of signal transducing histidine kinase"/>
    <property type="match status" value="1"/>
</dbReference>
<dbReference type="EC" id="2.7.13.3" evidence="2"/>
<keyword evidence="8" id="KW-0418">Kinase</keyword>
<keyword evidence="9" id="KW-0067">ATP-binding</keyword>
<protein>
    <recommendedName>
        <fullName evidence="2">histidine kinase</fullName>
        <ecNumber evidence="2">2.7.13.3</ecNumber>
    </recommendedName>
</protein>
<dbReference type="InterPro" id="IPR036890">
    <property type="entry name" value="HATPase_C_sf"/>
</dbReference>
<evidence type="ECO:0000256" key="2">
    <source>
        <dbReference type="ARBA" id="ARBA00012438"/>
    </source>
</evidence>
<evidence type="ECO:0000256" key="7">
    <source>
        <dbReference type="ARBA" id="ARBA00022741"/>
    </source>
</evidence>
<evidence type="ECO:0000313" key="17">
    <source>
        <dbReference type="EMBL" id="AML78430.1"/>
    </source>
</evidence>
<feature type="compositionally biased region" description="Gly residues" evidence="12">
    <location>
        <begin position="1078"/>
        <end position="1087"/>
    </location>
</feature>
<dbReference type="PROSITE" id="PS50113">
    <property type="entry name" value="PAC"/>
    <property type="match status" value="4"/>
</dbReference>
<keyword evidence="4 11" id="KW-0597">Phosphoprotein</keyword>
<evidence type="ECO:0000256" key="3">
    <source>
        <dbReference type="ARBA" id="ARBA00022543"/>
    </source>
</evidence>
<evidence type="ECO:0000256" key="10">
    <source>
        <dbReference type="ARBA" id="ARBA00023012"/>
    </source>
</evidence>
<feature type="domain" description="PAC" evidence="16">
    <location>
        <begin position="90"/>
        <end position="141"/>
    </location>
</feature>
<feature type="region of interest" description="Disordered" evidence="12">
    <location>
        <begin position="765"/>
        <end position="799"/>
    </location>
</feature>
<dbReference type="GO" id="GO:0005524">
    <property type="term" value="F:ATP binding"/>
    <property type="evidence" value="ECO:0007669"/>
    <property type="project" value="UniProtKB-KW"/>
</dbReference>
<evidence type="ECO:0000259" key="13">
    <source>
        <dbReference type="PROSITE" id="PS50109"/>
    </source>
</evidence>
<evidence type="ECO:0000259" key="15">
    <source>
        <dbReference type="PROSITE" id="PS50112"/>
    </source>
</evidence>
<dbReference type="InterPro" id="IPR005467">
    <property type="entry name" value="His_kinase_dom"/>
</dbReference>
<feature type="domain" description="PAC" evidence="16">
    <location>
        <begin position="460"/>
        <end position="514"/>
    </location>
</feature>
<feature type="domain" description="PAS" evidence="15">
    <location>
        <begin position="386"/>
        <end position="459"/>
    </location>
</feature>
<keyword evidence="5" id="KW-0716">Sensory transduction</keyword>
<dbReference type="PANTHER" id="PTHR45339">
    <property type="entry name" value="HYBRID SIGNAL TRANSDUCTION HISTIDINE KINASE J"/>
    <property type="match status" value="1"/>
</dbReference>
<evidence type="ECO:0000256" key="5">
    <source>
        <dbReference type="ARBA" id="ARBA00022606"/>
    </source>
</evidence>
<evidence type="ECO:0000259" key="16">
    <source>
        <dbReference type="PROSITE" id="PS50113"/>
    </source>
</evidence>
<dbReference type="CDD" id="cd00082">
    <property type="entry name" value="HisKA"/>
    <property type="match status" value="1"/>
</dbReference>
<dbReference type="SUPFAM" id="SSF55785">
    <property type="entry name" value="PYP-like sensor domain (PAS domain)"/>
    <property type="match status" value="4"/>
</dbReference>
<dbReference type="InterPro" id="IPR001610">
    <property type="entry name" value="PAC"/>
</dbReference>
<feature type="domain" description="Histidine kinase" evidence="13">
    <location>
        <begin position="535"/>
        <end position="762"/>
    </location>
</feature>
<dbReference type="Gene3D" id="3.40.50.2300">
    <property type="match status" value="1"/>
</dbReference>
<feature type="region of interest" description="Disordered" evidence="12">
    <location>
        <begin position="1215"/>
        <end position="1305"/>
    </location>
</feature>
<dbReference type="InterPro" id="IPR000014">
    <property type="entry name" value="PAS"/>
</dbReference>
<dbReference type="CDD" id="cd00130">
    <property type="entry name" value="PAS"/>
    <property type="match status" value="4"/>
</dbReference>
<dbReference type="GO" id="GO:0000155">
    <property type="term" value="F:phosphorelay sensor kinase activity"/>
    <property type="evidence" value="ECO:0007669"/>
    <property type="project" value="InterPro"/>
</dbReference>
<dbReference type="Gene3D" id="3.30.450.20">
    <property type="entry name" value="PAS domain"/>
    <property type="match status" value="4"/>
</dbReference>
<dbReference type="SUPFAM" id="SSF52172">
    <property type="entry name" value="CheY-like"/>
    <property type="match status" value="1"/>
</dbReference>
<keyword evidence="3" id="KW-0157">Chromophore</keyword>
<keyword evidence="3" id="KW-0675">Receptor</keyword>
<proteinExistence type="evidence at transcript level"/>
<dbReference type="Pfam" id="PF00512">
    <property type="entry name" value="HisKA"/>
    <property type="match status" value="1"/>
</dbReference>
<dbReference type="SMART" id="SM00388">
    <property type="entry name" value="HisKA"/>
    <property type="match status" value="1"/>
</dbReference>
<dbReference type="SUPFAM" id="SSF55874">
    <property type="entry name" value="ATPase domain of HSP90 chaperone/DNA topoisomerase II/histidine kinase"/>
    <property type="match status" value="1"/>
</dbReference>
<dbReference type="GO" id="GO:0009637">
    <property type="term" value="P:response to blue light"/>
    <property type="evidence" value="ECO:0007669"/>
    <property type="project" value="UniProtKB-ARBA"/>
</dbReference>
<keyword evidence="6" id="KW-0808">Transferase</keyword>
<dbReference type="InterPro" id="IPR000700">
    <property type="entry name" value="PAS-assoc_C"/>
</dbReference>
<comment type="catalytic activity">
    <reaction evidence="1">
        <text>ATP + protein L-histidine = ADP + protein N-phospho-L-histidine.</text>
        <dbReference type="EC" id="2.7.13.3"/>
    </reaction>
</comment>
<evidence type="ECO:0000256" key="1">
    <source>
        <dbReference type="ARBA" id="ARBA00000085"/>
    </source>
</evidence>
<dbReference type="SMART" id="SM00091">
    <property type="entry name" value="PAS"/>
    <property type="match status" value="4"/>
</dbReference>
<organism evidence="17">
    <name type="scientific">Botryococcus terribilis</name>
    <dbReference type="NCBI Taxonomy" id="1471368"/>
    <lineage>
        <taxon>Eukaryota</taxon>
        <taxon>Viridiplantae</taxon>
        <taxon>Chlorophyta</taxon>
        <taxon>core chlorophytes</taxon>
        <taxon>Trebouxiophyceae</taxon>
        <taxon>Trebouxiophyceae incertae sedis</taxon>
        <taxon>Elliptochloris clade</taxon>
        <taxon>Botryococcus</taxon>
    </lineage>
</organism>
<dbReference type="GO" id="GO:0009881">
    <property type="term" value="F:photoreceptor activity"/>
    <property type="evidence" value="ECO:0007669"/>
    <property type="project" value="UniProtKB-KW"/>
</dbReference>
<feature type="region of interest" description="Disordered" evidence="12">
    <location>
        <begin position="1564"/>
        <end position="1587"/>
    </location>
</feature>
<dbReference type="Pfam" id="PF02518">
    <property type="entry name" value="HATPase_c"/>
    <property type="match status" value="1"/>
</dbReference>
<evidence type="ECO:0000256" key="4">
    <source>
        <dbReference type="ARBA" id="ARBA00022553"/>
    </source>
</evidence>
<dbReference type="SMART" id="SM00387">
    <property type="entry name" value="HATPase_c"/>
    <property type="match status" value="1"/>
</dbReference>
<feature type="region of interest" description="Disordered" evidence="12">
    <location>
        <begin position="1014"/>
        <end position="1097"/>
    </location>
</feature>
<dbReference type="FunFam" id="1.10.287.130:FF:000002">
    <property type="entry name" value="Two-component osmosensing histidine kinase"/>
    <property type="match status" value="1"/>
</dbReference>
<dbReference type="InterPro" id="IPR001789">
    <property type="entry name" value="Sig_transdc_resp-reg_receiver"/>
</dbReference>